<dbReference type="GO" id="GO:0006351">
    <property type="term" value="P:DNA-templated transcription"/>
    <property type="evidence" value="ECO:0007669"/>
    <property type="project" value="InterPro"/>
</dbReference>
<name>A0A6C0KUI9_9ZZZZ</name>
<dbReference type="PANTHER" id="PTHR23431:SF3">
    <property type="entry name" value="DNA-DIRECTED RNA POLYMERASES I, II, AND III SUBUNIT RPABC5"/>
    <property type="match status" value="1"/>
</dbReference>
<dbReference type="InterPro" id="IPR023580">
    <property type="entry name" value="RNA_pol_su_RPB10"/>
</dbReference>
<accession>A0A6C0KUI9</accession>
<dbReference type="SUPFAM" id="SSF46924">
    <property type="entry name" value="RNA polymerase subunit RPB10"/>
    <property type="match status" value="2"/>
</dbReference>
<keyword evidence="4" id="KW-0804">Transcription</keyword>
<reference evidence="5" key="1">
    <citation type="journal article" date="2020" name="Nature">
        <title>Giant virus diversity and host interactions through global metagenomics.</title>
        <authorList>
            <person name="Schulz F."/>
            <person name="Roux S."/>
            <person name="Paez-Espino D."/>
            <person name="Jungbluth S."/>
            <person name="Walsh D.A."/>
            <person name="Denef V.J."/>
            <person name="McMahon K.D."/>
            <person name="Konstantinidis K.T."/>
            <person name="Eloe-Fadrosh E.A."/>
            <person name="Kyrpides N.C."/>
            <person name="Woyke T."/>
        </authorList>
    </citation>
    <scope>NUCLEOTIDE SEQUENCE</scope>
    <source>
        <strain evidence="5">GVMAG-S-3300013094-100</strain>
    </source>
</reference>
<dbReference type="PROSITE" id="PS01112">
    <property type="entry name" value="RNA_POL_N_8KD"/>
    <property type="match status" value="1"/>
</dbReference>
<evidence type="ECO:0000256" key="2">
    <source>
        <dbReference type="ARBA" id="ARBA00022723"/>
    </source>
</evidence>
<dbReference type="EMBL" id="MN740975">
    <property type="protein sequence ID" value="QHU20806.1"/>
    <property type="molecule type" value="Genomic_DNA"/>
</dbReference>
<evidence type="ECO:0000256" key="1">
    <source>
        <dbReference type="ARBA" id="ARBA00022478"/>
    </source>
</evidence>
<dbReference type="GO" id="GO:0003899">
    <property type="term" value="F:DNA-directed RNA polymerase activity"/>
    <property type="evidence" value="ECO:0007669"/>
    <property type="project" value="InterPro"/>
</dbReference>
<evidence type="ECO:0008006" key="6">
    <source>
        <dbReference type="Google" id="ProtNLM"/>
    </source>
</evidence>
<sequence>MIIPIKCFTCGKVIADKYDYYIEQVNKLEKELKKDEGVVVAGPDGAGPSRAPAGVPAVKKEKFFDSVHTGEILNNIGLTRYCCRRHMIATVDMMDTI</sequence>
<keyword evidence="3" id="KW-0862">Zinc</keyword>
<dbReference type="PANTHER" id="PTHR23431">
    <property type="entry name" value="DNA-DIRECTED RNA POLYMERASES I, II, AND III SUBUNIT RPABC5 FAMILY MEMBER"/>
    <property type="match status" value="1"/>
</dbReference>
<keyword evidence="2" id="KW-0479">Metal-binding</keyword>
<evidence type="ECO:0000256" key="4">
    <source>
        <dbReference type="ARBA" id="ARBA00023163"/>
    </source>
</evidence>
<dbReference type="Gene3D" id="1.10.10.60">
    <property type="entry name" value="Homeodomain-like"/>
    <property type="match status" value="1"/>
</dbReference>
<dbReference type="AlphaFoldDB" id="A0A6C0KUI9"/>
<evidence type="ECO:0000256" key="3">
    <source>
        <dbReference type="ARBA" id="ARBA00022833"/>
    </source>
</evidence>
<dbReference type="InterPro" id="IPR000268">
    <property type="entry name" value="RPABC5/Rpb10"/>
</dbReference>
<dbReference type="GO" id="GO:0003677">
    <property type="term" value="F:DNA binding"/>
    <property type="evidence" value="ECO:0007669"/>
    <property type="project" value="InterPro"/>
</dbReference>
<proteinExistence type="predicted"/>
<evidence type="ECO:0000313" key="5">
    <source>
        <dbReference type="EMBL" id="QHU20806.1"/>
    </source>
</evidence>
<dbReference type="GO" id="GO:0000428">
    <property type="term" value="C:DNA-directed RNA polymerase complex"/>
    <property type="evidence" value="ECO:0007669"/>
    <property type="project" value="UniProtKB-KW"/>
</dbReference>
<keyword evidence="1" id="KW-0240">DNA-directed RNA polymerase</keyword>
<protein>
    <recommendedName>
        <fullName evidence="6">DNA-directed RNA polymerase</fullName>
    </recommendedName>
</protein>
<dbReference type="GO" id="GO:0008270">
    <property type="term" value="F:zinc ion binding"/>
    <property type="evidence" value="ECO:0007669"/>
    <property type="project" value="InterPro"/>
</dbReference>
<dbReference type="InterPro" id="IPR020789">
    <property type="entry name" value="RNA_pol_suN_Zn-BS"/>
</dbReference>
<organism evidence="5">
    <name type="scientific">viral metagenome</name>
    <dbReference type="NCBI Taxonomy" id="1070528"/>
    <lineage>
        <taxon>unclassified sequences</taxon>
        <taxon>metagenomes</taxon>
        <taxon>organismal metagenomes</taxon>
    </lineage>
</organism>
<dbReference type="Pfam" id="PF01194">
    <property type="entry name" value="RNA_pol_N"/>
    <property type="match status" value="2"/>
</dbReference>